<accession>A0A6L5YRM1</accession>
<dbReference type="PIRSF" id="PIRSF002889">
    <property type="entry name" value="Rod_FlgB"/>
    <property type="match status" value="1"/>
</dbReference>
<evidence type="ECO:0000313" key="9">
    <source>
        <dbReference type="Proteomes" id="UP000474024"/>
    </source>
</evidence>
<organism evidence="8 9">
    <name type="scientific">Roseburia porci</name>
    <dbReference type="NCBI Taxonomy" id="2605790"/>
    <lineage>
        <taxon>Bacteria</taxon>
        <taxon>Bacillati</taxon>
        <taxon>Bacillota</taxon>
        <taxon>Clostridia</taxon>
        <taxon>Lachnospirales</taxon>
        <taxon>Lachnospiraceae</taxon>
        <taxon>Roseburia</taxon>
    </lineage>
</organism>
<protein>
    <recommendedName>
        <fullName evidence="3 6">Flagellar basal body rod protein FlgB</fullName>
    </recommendedName>
</protein>
<keyword evidence="9" id="KW-1185">Reference proteome</keyword>
<feature type="domain" description="Flagellar basal body rod protein N-terminal" evidence="7">
    <location>
        <begin position="26"/>
        <end position="40"/>
    </location>
</feature>
<evidence type="ECO:0000313" key="8">
    <source>
        <dbReference type="EMBL" id="MST74566.1"/>
    </source>
</evidence>
<evidence type="ECO:0000259" key="7">
    <source>
        <dbReference type="Pfam" id="PF00460"/>
    </source>
</evidence>
<keyword evidence="8" id="KW-0282">Flagellum</keyword>
<dbReference type="Proteomes" id="UP000474024">
    <property type="component" value="Unassembled WGS sequence"/>
</dbReference>
<dbReference type="Pfam" id="PF00460">
    <property type="entry name" value="Flg_bb_rod"/>
    <property type="match status" value="1"/>
</dbReference>
<comment type="subcellular location">
    <subcellularLocation>
        <location evidence="1 6">Bacterial flagellum basal body</location>
    </subcellularLocation>
</comment>
<comment type="function">
    <text evidence="5 6">Structural component of flagellum, the bacterial motility apparatus. Part of the rod structure of flagellar basal body.</text>
</comment>
<comment type="similarity">
    <text evidence="2 6">Belongs to the flagella basal body rod proteins family.</text>
</comment>
<keyword evidence="8" id="KW-0966">Cell projection</keyword>
<evidence type="ECO:0000256" key="3">
    <source>
        <dbReference type="ARBA" id="ARBA00014376"/>
    </source>
</evidence>
<dbReference type="NCBIfam" id="TIGR01396">
    <property type="entry name" value="FlgB"/>
    <property type="match status" value="1"/>
</dbReference>
<evidence type="ECO:0000256" key="1">
    <source>
        <dbReference type="ARBA" id="ARBA00004117"/>
    </source>
</evidence>
<reference evidence="8 9" key="1">
    <citation type="submission" date="2019-08" db="EMBL/GenBank/DDBJ databases">
        <title>In-depth cultivation of the pig gut microbiome towards novel bacterial diversity and tailored functional studies.</title>
        <authorList>
            <person name="Wylensek D."/>
            <person name="Hitch T.C.A."/>
            <person name="Clavel T."/>
        </authorList>
    </citation>
    <scope>NUCLEOTIDE SEQUENCE [LARGE SCALE GENOMIC DNA]</scope>
    <source>
        <strain evidence="8 9">MUC/MUC-530-WT-4D</strain>
    </source>
</reference>
<dbReference type="PANTHER" id="PTHR30435">
    <property type="entry name" value="FLAGELLAR PROTEIN"/>
    <property type="match status" value="1"/>
</dbReference>
<evidence type="ECO:0000256" key="4">
    <source>
        <dbReference type="ARBA" id="ARBA00023143"/>
    </source>
</evidence>
<dbReference type="PANTHER" id="PTHR30435:SF12">
    <property type="entry name" value="FLAGELLAR BASAL BODY ROD PROTEIN FLGB"/>
    <property type="match status" value="1"/>
</dbReference>
<evidence type="ECO:0000256" key="2">
    <source>
        <dbReference type="ARBA" id="ARBA00009677"/>
    </source>
</evidence>
<evidence type="ECO:0000256" key="5">
    <source>
        <dbReference type="ARBA" id="ARBA00024934"/>
    </source>
</evidence>
<sequence>MLTSNAFNYVNVLDKAADASWTRKSVIDNNIANVDTPGYKRQEVDFESVLKRELGDYKYESLNSKINHVNLSNLHADTYTDYANYSYRMDGNNVDIDVEETELASEQIKYEALTSSISSEFARMKAVIS</sequence>
<name>A0A6L5YRM1_9FIRM</name>
<dbReference type="EMBL" id="VUNI01000007">
    <property type="protein sequence ID" value="MST74566.1"/>
    <property type="molecule type" value="Genomic_DNA"/>
</dbReference>
<keyword evidence="8" id="KW-0969">Cilium</keyword>
<dbReference type="AlphaFoldDB" id="A0A6L5YRM1"/>
<dbReference type="InterPro" id="IPR001444">
    <property type="entry name" value="Flag_bb_rod_N"/>
</dbReference>
<gene>
    <name evidence="8" type="primary">flgB</name>
    <name evidence="8" type="ORF">FYJ75_05865</name>
</gene>
<dbReference type="InterPro" id="IPR006300">
    <property type="entry name" value="FlgB"/>
</dbReference>
<keyword evidence="4 6" id="KW-0975">Bacterial flagellum</keyword>
<dbReference type="RefSeq" id="WP_154429534.1">
    <property type="nucleotide sequence ID" value="NZ_VUNI01000007.1"/>
</dbReference>
<evidence type="ECO:0000256" key="6">
    <source>
        <dbReference type="PIRNR" id="PIRNR002889"/>
    </source>
</evidence>
<comment type="caution">
    <text evidence="8">The sequence shown here is derived from an EMBL/GenBank/DDBJ whole genome shotgun (WGS) entry which is preliminary data.</text>
</comment>
<comment type="subunit">
    <text evidence="6">The basal body constitutes a major portion of the flagellar organelle and consists of a number of rings mounted on a central rod.</text>
</comment>
<dbReference type="GO" id="GO:0030694">
    <property type="term" value="C:bacterial-type flagellum basal body, rod"/>
    <property type="evidence" value="ECO:0007669"/>
    <property type="project" value="InterPro"/>
</dbReference>
<proteinExistence type="inferred from homology"/>
<dbReference type="GO" id="GO:0071978">
    <property type="term" value="P:bacterial-type flagellum-dependent swarming motility"/>
    <property type="evidence" value="ECO:0007669"/>
    <property type="project" value="TreeGrafter"/>
</dbReference>